<dbReference type="Gene3D" id="1.10.10.2690">
    <property type="match status" value="1"/>
</dbReference>
<proteinExistence type="predicted"/>
<dbReference type="InterPro" id="IPR032428">
    <property type="entry name" value="TrfB"/>
</dbReference>
<evidence type="ECO:0000313" key="5">
    <source>
        <dbReference type="Proteomes" id="UP000045039"/>
    </source>
</evidence>
<dbReference type="EMBL" id="CVVU01000245">
    <property type="protein sequence ID" value="CRP81752.1"/>
    <property type="molecule type" value="Genomic_DNA"/>
</dbReference>
<keyword evidence="2" id="KW-0804">Transcription</keyword>
<feature type="domain" description="TrfB transcriptional repressor protein" evidence="3">
    <location>
        <begin position="9"/>
        <end position="68"/>
    </location>
</feature>
<evidence type="ECO:0000256" key="1">
    <source>
        <dbReference type="ARBA" id="ARBA00023015"/>
    </source>
</evidence>
<accession>A0A9P1VXQ5</accession>
<reference evidence="5" key="1">
    <citation type="submission" date="2015-06" db="EMBL/GenBank/DDBJ databases">
        <authorList>
            <person name="Radhakrishnan Rajesh"/>
            <person name="Underwood Anthony"/>
            <person name="Al-Shahib Ali"/>
        </authorList>
    </citation>
    <scope>NUCLEOTIDE SEQUENCE [LARGE SCALE GENOMIC DNA]</scope>
    <source>
        <strain evidence="5">P19_London_7_VIM_2_05_10</strain>
    </source>
</reference>
<evidence type="ECO:0000256" key="2">
    <source>
        <dbReference type="ARBA" id="ARBA00023163"/>
    </source>
</evidence>
<dbReference type="GeneID" id="42591650"/>
<evidence type="ECO:0000313" key="4">
    <source>
        <dbReference type="EMBL" id="CRP81752.1"/>
    </source>
</evidence>
<dbReference type="AlphaFoldDB" id="A0A9P1VXQ5"/>
<gene>
    <name evidence="4" type="ORF">PAERUG_P19_London_7_VIM_2_05_10_05658</name>
</gene>
<name>A0A9P1VXQ5_PSEAI</name>
<protein>
    <recommendedName>
        <fullName evidence="3">TrfB transcriptional repressor protein domain-containing protein</fullName>
    </recommendedName>
</protein>
<dbReference type="Pfam" id="PF16509">
    <property type="entry name" value="KORA"/>
    <property type="match status" value="1"/>
</dbReference>
<organism evidence="4 5">
    <name type="scientific">Pseudomonas aeruginosa</name>
    <dbReference type="NCBI Taxonomy" id="287"/>
    <lineage>
        <taxon>Bacteria</taxon>
        <taxon>Pseudomonadati</taxon>
        <taxon>Pseudomonadota</taxon>
        <taxon>Gammaproteobacteria</taxon>
        <taxon>Pseudomonadales</taxon>
        <taxon>Pseudomonadaceae</taxon>
        <taxon>Pseudomonas</taxon>
    </lineage>
</organism>
<comment type="caution">
    <text evidence="4">The sequence shown here is derived from an EMBL/GenBank/DDBJ whole genome shotgun (WGS) entry which is preliminary data.</text>
</comment>
<dbReference type="InterPro" id="IPR053721">
    <property type="entry name" value="Fimbrial_Adhesin_Reg"/>
</dbReference>
<dbReference type="Proteomes" id="UP000045039">
    <property type="component" value="Unassembled WGS sequence"/>
</dbReference>
<evidence type="ECO:0000259" key="3">
    <source>
        <dbReference type="Pfam" id="PF16509"/>
    </source>
</evidence>
<dbReference type="RefSeq" id="WP_003149125.1">
    <property type="nucleotide sequence ID" value="NZ_CAADND010000449.1"/>
</dbReference>
<sequence>MTQPQKPTLTLLQFEVIAYFIRSRDPARTAARLVLVEGHSNTEAVAATSMTKAAVSNAVNRFRKAHLRILDAYLPPE</sequence>
<keyword evidence="1" id="KW-0805">Transcription regulation</keyword>